<evidence type="ECO:0000256" key="2">
    <source>
        <dbReference type="HAMAP-Rule" id="MF_00338"/>
    </source>
</evidence>
<comment type="caution">
    <text evidence="4">The sequence shown here is derived from an EMBL/GenBank/DDBJ whole genome shotgun (WGS) entry which is preliminary data.</text>
</comment>
<dbReference type="OrthoDB" id="9796448at2"/>
<evidence type="ECO:0000313" key="4">
    <source>
        <dbReference type="EMBL" id="TXD96358.1"/>
    </source>
</evidence>
<dbReference type="PANTHER" id="PTHR34068:SF2">
    <property type="entry name" value="UPF0145 PROTEIN SCO3412"/>
    <property type="match status" value="1"/>
</dbReference>
<dbReference type="EMBL" id="VORZ01000003">
    <property type="protein sequence ID" value="TXD96358.1"/>
    <property type="molecule type" value="Genomic_DNA"/>
</dbReference>
<dbReference type="InterPro" id="IPR035439">
    <property type="entry name" value="UPF0145_dom_sf"/>
</dbReference>
<reference evidence="4 5" key="1">
    <citation type="submission" date="2019-08" db="EMBL/GenBank/DDBJ databases">
        <title>Genome sequence of Psychrobacter frigidicola ACAM304 (type strain).</title>
        <authorList>
            <person name="Bowman J.P."/>
        </authorList>
    </citation>
    <scope>NUCLEOTIDE SEQUENCE [LARGE SCALE GENOMIC DNA]</scope>
    <source>
        <strain evidence="4 5">ACAM 304</strain>
    </source>
</reference>
<feature type="region of interest" description="Disordered" evidence="3">
    <location>
        <begin position="110"/>
        <end position="155"/>
    </location>
</feature>
<dbReference type="InterPro" id="IPR002765">
    <property type="entry name" value="UPF0145_YbjQ-like"/>
</dbReference>
<dbReference type="SUPFAM" id="SSF117782">
    <property type="entry name" value="YbjQ-like"/>
    <property type="match status" value="1"/>
</dbReference>
<dbReference type="PANTHER" id="PTHR34068">
    <property type="entry name" value="UPF0145 PROTEIN YBJQ"/>
    <property type="match status" value="1"/>
</dbReference>
<evidence type="ECO:0000256" key="3">
    <source>
        <dbReference type="SAM" id="MobiDB-lite"/>
    </source>
</evidence>
<feature type="compositionally biased region" description="Polar residues" evidence="3">
    <location>
        <begin position="133"/>
        <end position="143"/>
    </location>
</feature>
<dbReference type="HAMAP" id="MF_00338">
    <property type="entry name" value="UPF0145"/>
    <property type="match status" value="1"/>
</dbReference>
<dbReference type="Gene3D" id="3.30.110.70">
    <property type="entry name" value="Hypothetical protein apc22750. Chain B"/>
    <property type="match status" value="1"/>
</dbReference>
<gene>
    <name evidence="4" type="ORF">ES754_09395</name>
</gene>
<name>A0A5C7A1M8_9GAMM</name>
<dbReference type="AlphaFoldDB" id="A0A5C7A1M8"/>
<keyword evidence="5" id="KW-1185">Reference proteome</keyword>
<comment type="similarity">
    <text evidence="1 2">Belongs to the UPF0145 family.</text>
</comment>
<evidence type="ECO:0000313" key="5">
    <source>
        <dbReference type="Proteomes" id="UP000321903"/>
    </source>
</evidence>
<protein>
    <recommendedName>
        <fullName evidence="2">UPF0145 protein ES754_09395</fullName>
    </recommendedName>
</protein>
<feature type="compositionally biased region" description="Low complexity" evidence="3">
    <location>
        <begin position="110"/>
        <end position="123"/>
    </location>
</feature>
<dbReference type="Pfam" id="PF01906">
    <property type="entry name" value="YbjQ_1"/>
    <property type="match status" value="1"/>
</dbReference>
<organism evidence="4 5">
    <name type="scientific">Psychrobacter frigidicola</name>
    <dbReference type="NCBI Taxonomy" id="45611"/>
    <lineage>
        <taxon>Bacteria</taxon>
        <taxon>Pseudomonadati</taxon>
        <taxon>Pseudomonadota</taxon>
        <taxon>Gammaproteobacteria</taxon>
        <taxon>Moraxellales</taxon>
        <taxon>Moraxellaceae</taxon>
        <taxon>Psychrobacter</taxon>
    </lineage>
</organism>
<sequence>MTVQLSNLEHLPNYQITERLDVVYGSTVRSKHVGKDLFAGLKNIVGGELTAYTELLEESRKEAVDRMVVKAEALGADAVVGLRFSTSSIAQGAAELFVYGTAVKVVRLQNQPPYNQPSNSPPFQNQPPSAPSDHQNQQDQPQTAVEDLPRFNPFG</sequence>
<evidence type="ECO:0000256" key="1">
    <source>
        <dbReference type="ARBA" id="ARBA00010751"/>
    </source>
</evidence>
<dbReference type="Proteomes" id="UP000321903">
    <property type="component" value="Unassembled WGS sequence"/>
</dbReference>
<proteinExistence type="inferred from homology"/>
<accession>A0A5C7A1M8</accession>